<sequence>MLLEKLGELGFTFFLGAGIPMCFLSRFIPATLSWNGYAVAMTQFILAIIFSYVITRWCEKPLLAWGKRIENIDKNNYDNKH</sequence>
<evidence type="ECO:0000313" key="2">
    <source>
        <dbReference type="EMBL" id="QIM10126.1"/>
    </source>
</evidence>
<proteinExistence type="predicted"/>
<feature type="transmembrane region" description="Helical" evidence="1">
    <location>
        <begin position="9"/>
        <end position="28"/>
    </location>
</feature>
<keyword evidence="1" id="KW-1133">Transmembrane helix</keyword>
<organism evidence="2">
    <name type="scientific">uncultured Prevotella sp</name>
    <dbReference type="NCBI Taxonomy" id="159272"/>
    <lineage>
        <taxon>Bacteria</taxon>
        <taxon>Pseudomonadati</taxon>
        <taxon>Bacteroidota</taxon>
        <taxon>Bacteroidia</taxon>
        <taxon>Bacteroidales</taxon>
        <taxon>Prevotellaceae</taxon>
        <taxon>Prevotella</taxon>
        <taxon>environmental samples</taxon>
    </lineage>
</organism>
<feature type="transmembrane region" description="Helical" evidence="1">
    <location>
        <begin position="34"/>
        <end position="54"/>
    </location>
</feature>
<evidence type="ECO:0000256" key="1">
    <source>
        <dbReference type="SAM" id="Phobius"/>
    </source>
</evidence>
<dbReference type="EMBL" id="MN990733">
    <property type="protein sequence ID" value="QIM10126.1"/>
    <property type="molecule type" value="Genomic_DNA"/>
</dbReference>
<keyword evidence="1" id="KW-0812">Transmembrane</keyword>
<dbReference type="AlphaFoldDB" id="A0A6G8F1N2"/>
<accession>A0A6G8F1N2</accession>
<reference evidence="2" key="1">
    <citation type="journal article" date="2020" name="J. ISSAAS">
        <title>Lactobacilli and other gastrointestinal microbiota of Peromyscus leucopus, reservoir host for agents of Lyme disease and other zoonoses in North America.</title>
        <authorList>
            <person name="Milovic A."/>
            <person name="Bassam K."/>
            <person name="Shao H."/>
            <person name="Chatzistamou I."/>
            <person name="Tufts D.M."/>
            <person name="Diuk-Wasser M."/>
            <person name="Barbour A.G."/>
        </authorList>
    </citation>
    <scope>NUCLEOTIDE SEQUENCE</scope>
    <source>
        <strain evidence="2">LL70</strain>
    </source>
</reference>
<protein>
    <submittedName>
        <fullName evidence="2">Uncharacterized protein</fullName>
    </submittedName>
</protein>
<name>A0A6G8F1N2_9BACT</name>
<keyword evidence="1" id="KW-0472">Membrane</keyword>
<gene>
    <name evidence="2" type="ORF">Prevot485_2250</name>
</gene>